<keyword evidence="2" id="KW-1185">Reference proteome</keyword>
<dbReference type="Pfam" id="PF07958">
    <property type="entry name" value="DUF1688"/>
    <property type="match status" value="1"/>
</dbReference>
<dbReference type="PANTHER" id="PTHR31687:SF3">
    <property type="entry name" value="PROTEIN URG3"/>
    <property type="match status" value="1"/>
</dbReference>
<gene>
    <name evidence="1" type="ORF">BCR44DRAFT_1512735</name>
</gene>
<evidence type="ECO:0000313" key="1">
    <source>
        <dbReference type="EMBL" id="ORZ36245.1"/>
    </source>
</evidence>
<dbReference type="STRING" id="765915.A0A1Y2HNS4"/>
<name>A0A1Y2HNS4_9FUNG</name>
<dbReference type="Proteomes" id="UP000193411">
    <property type="component" value="Unassembled WGS sequence"/>
</dbReference>
<evidence type="ECO:0008006" key="3">
    <source>
        <dbReference type="Google" id="ProtNLM"/>
    </source>
</evidence>
<dbReference type="InterPro" id="IPR012469">
    <property type="entry name" value="DUF1688"/>
</dbReference>
<organism evidence="1 2">
    <name type="scientific">Catenaria anguillulae PL171</name>
    <dbReference type="NCBI Taxonomy" id="765915"/>
    <lineage>
        <taxon>Eukaryota</taxon>
        <taxon>Fungi</taxon>
        <taxon>Fungi incertae sedis</taxon>
        <taxon>Blastocladiomycota</taxon>
        <taxon>Blastocladiomycetes</taxon>
        <taxon>Blastocladiales</taxon>
        <taxon>Catenariaceae</taxon>
        <taxon>Catenaria</taxon>
    </lineage>
</organism>
<reference evidence="1 2" key="1">
    <citation type="submission" date="2016-07" db="EMBL/GenBank/DDBJ databases">
        <title>Pervasive Adenine N6-methylation of Active Genes in Fungi.</title>
        <authorList>
            <consortium name="DOE Joint Genome Institute"/>
            <person name="Mondo S.J."/>
            <person name="Dannebaum R.O."/>
            <person name="Kuo R.C."/>
            <person name="Labutti K."/>
            <person name="Haridas S."/>
            <person name="Kuo A."/>
            <person name="Salamov A."/>
            <person name="Ahrendt S.R."/>
            <person name="Lipzen A."/>
            <person name="Sullivan W."/>
            <person name="Andreopoulos W.B."/>
            <person name="Clum A."/>
            <person name="Lindquist E."/>
            <person name="Daum C."/>
            <person name="Ramamoorthy G.K."/>
            <person name="Gryganskyi A."/>
            <person name="Culley D."/>
            <person name="Magnuson J.K."/>
            <person name="James T.Y."/>
            <person name="O'Malley M.A."/>
            <person name="Stajich J.E."/>
            <person name="Spatafora J.W."/>
            <person name="Visel A."/>
            <person name="Grigoriev I.V."/>
        </authorList>
    </citation>
    <scope>NUCLEOTIDE SEQUENCE [LARGE SCALE GENOMIC DNA]</scope>
    <source>
        <strain evidence="1 2">PL171</strain>
    </source>
</reference>
<protein>
    <recommendedName>
        <fullName evidence="3">DUF1688-domain-containing protein</fullName>
    </recommendedName>
</protein>
<evidence type="ECO:0000313" key="2">
    <source>
        <dbReference type="Proteomes" id="UP000193411"/>
    </source>
</evidence>
<sequence>MHPDTPTYLETLDAIRDRCHAVLALARSGAAGATASSFTFDASRLPAVADFVTSLIRRDYPDVTKVPPHSRWRHYQMDGIDRVQRLVDAWAGAGVDKHEQARRVLDLFIVSVLLDAGAGNDWKYAEKATGKTYARSEGLAVAALDMFASGAFSSDAANPFQCDAQGLQKLTVDDLANGFQVSATNPLVGLEGRRNLLASLGHLIASSPYFRGTSTVARPGNISDYLLSHATSGSHVDLTHLWTAIQSLKPIWPARITLAGVALGDVWQCPLLPSGSLLVPFHKLSQWLTYSLMEPLESILGLRVDGKAKLTGLAEYRNGGLFMDMGVLTLTPAALARATMSGGQESVPLFVPSDPAVVEWRALTVALLDEVGKLVRERLGMTEDQLELAKVLEGGTWKAGREVAAEKRPKTKGPPMNLISDGTVF</sequence>
<accession>A0A1Y2HNS4</accession>
<dbReference type="EMBL" id="MCFL01000018">
    <property type="protein sequence ID" value="ORZ36245.1"/>
    <property type="molecule type" value="Genomic_DNA"/>
</dbReference>
<comment type="caution">
    <text evidence="1">The sequence shown here is derived from an EMBL/GenBank/DDBJ whole genome shotgun (WGS) entry which is preliminary data.</text>
</comment>
<dbReference type="OrthoDB" id="2153176at2759"/>
<dbReference type="PANTHER" id="PTHR31687">
    <property type="match status" value="1"/>
</dbReference>
<proteinExistence type="predicted"/>
<dbReference type="AlphaFoldDB" id="A0A1Y2HNS4"/>